<dbReference type="RefSeq" id="WP_072783565.1">
    <property type="nucleotide sequence ID" value="NZ_FRCX01000003.1"/>
</dbReference>
<name>A0A1M7N492_9BURK</name>
<dbReference type="NCBIfam" id="TIGR03347">
    <property type="entry name" value="VI_chp_1"/>
    <property type="match status" value="1"/>
</dbReference>
<evidence type="ECO:0000313" key="1">
    <source>
        <dbReference type="EMBL" id="SHM98379.1"/>
    </source>
</evidence>
<dbReference type="Pfam" id="PF06996">
    <property type="entry name" value="T6SS_TssG"/>
    <property type="match status" value="1"/>
</dbReference>
<accession>A0A1M7N492</accession>
<evidence type="ECO:0000313" key="2">
    <source>
        <dbReference type="Proteomes" id="UP000184339"/>
    </source>
</evidence>
<dbReference type="STRING" id="551987.SAMN05192549_103467"/>
<dbReference type="InterPro" id="IPR010732">
    <property type="entry name" value="T6SS_TssG-like"/>
</dbReference>
<gene>
    <name evidence="1" type="ORF">SAMN05192549_103467</name>
</gene>
<dbReference type="OrthoDB" id="1523296at2"/>
<dbReference type="PANTHER" id="PTHR35564">
    <property type="match status" value="1"/>
</dbReference>
<dbReference type="EMBL" id="FRCX01000003">
    <property type="protein sequence ID" value="SHM98379.1"/>
    <property type="molecule type" value="Genomic_DNA"/>
</dbReference>
<sequence length="312" mass="35043">MPTSQRRADAGVIGELLAAPQRFEFFQAVSLLDQWRPESVRFRNRLAMSFPPNQIENVSSDDRGIRVTPAFIGMLGSQGVLPLHYSERIGRHERDGHDGGPRAFLDVLSHRPVEMFYRAWARERMDCAEGEFLAMLTALAGTHGDGDPIDRETLACYAMQIRSRCVCAPQIAGMYSEYFGVPVVVEPLIGEWYEFPQADQAQLGRAHVNLDDGVMLGARTYGCDARVRLRIGPLDKQHYERFLPGRTSAYHLAAMLKLHCGASLTWEVHLIQQAQDMQGVYLDATSRLGVNALLLGRQATEDHDELMYLLHS</sequence>
<organism evidence="1 2">
    <name type="scientific">Duganella sacchari</name>
    <dbReference type="NCBI Taxonomy" id="551987"/>
    <lineage>
        <taxon>Bacteria</taxon>
        <taxon>Pseudomonadati</taxon>
        <taxon>Pseudomonadota</taxon>
        <taxon>Betaproteobacteria</taxon>
        <taxon>Burkholderiales</taxon>
        <taxon>Oxalobacteraceae</taxon>
        <taxon>Telluria group</taxon>
        <taxon>Duganella</taxon>
    </lineage>
</organism>
<dbReference type="Proteomes" id="UP000184339">
    <property type="component" value="Unassembled WGS sequence"/>
</dbReference>
<keyword evidence="2" id="KW-1185">Reference proteome</keyword>
<reference evidence="2" key="1">
    <citation type="submission" date="2016-11" db="EMBL/GenBank/DDBJ databases">
        <authorList>
            <person name="Varghese N."/>
            <person name="Submissions S."/>
        </authorList>
    </citation>
    <scope>NUCLEOTIDE SEQUENCE [LARGE SCALE GENOMIC DNA]</scope>
    <source>
        <strain evidence="2">Sac-22</strain>
    </source>
</reference>
<protein>
    <submittedName>
        <fullName evidence="1">Type VI secretion system protein ImpH</fullName>
    </submittedName>
</protein>
<dbReference type="AlphaFoldDB" id="A0A1M7N492"/>
<dbReference type="PANTHER" id="PTHR35564:SF4">
    <property type="entry name" value="CYTOPLASMIC PROTEIN"/>
    <property type="match status" value="1"/>
</dbReference>
<proteinExistence type="predicted"/>